<dbReference type="STRING" id="351605.Gura_1639"/>
<dbReference type="OrthoDB" id="9779822at2"/>
<dbReference type="EMBL" id="CP000698">
    <property type="protein sequence ID" value="ABQ25834.1"/>
    <property type="molecule type" value="Genomic_DNA"/>
</dbReference>
<gene>
    <name evidence="1" type="ordered locus">Gura_1639</name>
</gene>
<dbReference type="RefSeq" id="WP_011938541.1">
    <property type="nucleotide sequence ID" value="NC_009483.1"/>
</dbReference>
<reference evidence="1 2" key="1">
    <citation type="submission" date="2007-05" db="EMBL/GenBank/DDBJ databases">
        <title>Complete sequence of Geobacter uraniireducens Rf4.</title>
        <authorList>
            <consortium name="US DOE Joint Genome Institute"/>
            <person name="Copeland A."/>
            <person name="Lucas S."/>
            <person name="Lapidus A."/>
            <person name="Barry K."/>
            <person name="Detter J.C."/>
            <person name="Glavina del Rio T."/>
            <person name="Hammon N."/>
            <person name="Israni S."/>
            <person name="Dalin E."/>
            <person name="Tice H."/>
            <person name="Pitluck S."/>
            <person name="Chertkov O."/>
            <person name="Brettin T."/>
            <person name="Bruce D."/>
            <person name="Han C."/>
            <person name="Schmutz J."/>
            <person name="Larimer F."/>
            <person name="Land M."/>
            <person name="Hauser L."/>
            <person name="Kyrpides N."/>
            <person name="Mikhailova N."/>
            <person name="Shelobolina E."/>
            <person name="Aklujkar M."/>
            <person name="Lovley D."/>
            <person name="Richardson P."/>
        </authorList>
    </citation>
    <scope>NUCLEOTIDE SEQUENCE [LARGE SCALE GENOMIC DNA]</scope>
    <source>
        <strain evidence="1 2">Rf4</strain>
    </source>
</reference>
<organism evidence="1 2">
    <name type="scientific">Geotalea uraniireducens (strain Rf4)</name>
    <name type="common">Geobacter uraniireducens</name>
    <dbReference type="NCBI Taxonomy" id="351605"/>
    <lineage>
        <taxon>Bacteria</taxon>
        <taxon>Pseudomonadati</taxon>
        <taxon>Thermodesulfobacteriota</taxon>
        <taxon>Desulfuromonadia</taxon>
        <taxon>Geobacterales</taxon>
        <taxon>Geobacteraceae</taxon>
        <taxon>Geotalea</taxon>
    </lineage>
</organism>
<keyword evidence="2" id="KW-1185">Reference proteome</keyword>
<evidence type="ECO:0000313" key="2">
    <source>
        <dbReference type="Proteomes" id="UP000006695"/>
    </source>
</evidence>
<dbReference type="KEGG" id="gur:Gura_1639"/>
<dbReference type="Proteomes" id="UP000006695">
    <property type="component" value="Chromosome"/>
</dbReference>
<sequence length="241" mass="26774">MTQKNNWQTLQDEVRKLYELFDRKTMECIDGYMHAGGLIHCGKGCRSCCNLTVNCTFPEAMGVAAALTEEQAGRVKAHAARLLEHIGEVSDLKSYLRMQRRIIGFCPLLLDDGACGVYGARPFSCRSLLSTKESHWCGADFGELSAAEKTAFIDSLDRSAVSFPMHYLATTRDLGQQLEARAAIGMAARFGFSLSGNLPFLIYLEREHHLSKVIPQGCRVTMNVLEQSGLFHPFLTMLDEA</sequence>
<dbReference type="HOGENOM" id="CLU_102893_0_0_7"/>
<evidence type="ECO:0000313" key="1">
    <source>
        <dbReference type="EMBL" id="ABQ25834.1"/>
    </source>
</evidence>
<proteinExistence type="predicted"/>
<accession>A5GEH9</accession>
<name>A5GEH9_GEOUR</name>
<dbReference type="AlphaFoldDB" id="A5GEH9"/>
<protein>
    <recommendedName>
        <fullName evidence="3">Zinc/iron-chelating domain-containing protein</fullName>
    </recommendedName>
</protein>
<evidence type="ECO:0008006" key="3">
    <source>
        <dbReference type="Google" id="ProtNLM"/>
    </source>
</evidence>